<evidence type="ECO:0000313" key="12">
    <source>
        <dbReference type="EMBL" id="ALS35143.1"/>
    </source>
</evidence>
<dbReference type="SUPFAM" id="SSF46626">
    <property type="entry name" value="Cytochrome c"/>
    <property type="match status" value="1"/>
</dbReference>
<dbReference type="GO" id="GO:0015093">
    <property type="term" value="F:ferrous iron transmembrane transporter activity"/>
    <property type="evidence" value="ECO:0007669"/>
    <property type="project" value="TreeGrafter"/>
</dbReference>
<dbReference type="InterPro" id="IPR004923">
    <property type="entry name" value="FTR1/Fip1/EfeU"/>
</dbReference>
<protein>
    <submittedName>
        <fullName evidence="12">High-affinity iron transporter</fullName>
    </submittedName>
</protein>
<dbReference type="InterPro" id="IPR009056">
    <property type="entry name" value="Cyt_c-like_dom"/>
</dbReference>
<feature type="transmembrane region" description="Helical" evidence="10">
    <location>
        <begin position="501"/>
        <end position="519"/>
    </location>
</feature>
<keyword evidence="5 9" id="KW-0479">Metal-binding</keyword>
<name>A0A0U2WJ71_9GAMM</name>
<comment type="similarity">
    <text evidence="2">Belongs to the oxidase-dependent Fe transporter (OFeT) (TC 9.A.10.1) family.</text>
</comment>
<keyword evidence="3 9" id="KW-0349">Heme</keyword>
<sequence>MSKKHPFSLLNALYITQQKINTMFVLLVIVFASFAVSASPNQQTKFKQIVQLAEYIGVDYVAAVGEGEVLDADEYQEMLEFSNVIVDQANLLSSQGSEFNNIKTLAGNLKVTVYNKGSVVDVRAVSSDLRAALLKFMPQLSLPGSLLPITQTQALYQQNCAACHGISGQGNGPLAKNLTPEPTNFTDAERAHNRSLMGLFDAVTNGLDNTPMVAFTQFNEQQRWSLAFYVGSLAFKNVKQPTNVEQNISAAQIVNLNPAQLTANSSEAQTQYVHWLRGNPEHLFTTKKDPLAVARSQLIAAQQAHALGNYSQASDLAISAYLDGFELVENNLNAYDETLRKNIEVQLMALRKTLKQEKDTAIVAKQITAALTQLEQAGKLLSNTKLTNSALLWASLVILLREGLEALLVVLALMTVLIKTQRQDALKYVHIGWITALIAGGLTWAAAQSLIEISGASREVMEGVGAMFAAVILLYVGVWMHSKTSAQQWQAYIQDNINKRLESGTLWGLAGLSFIAVYREVFETVLFYQSLLTQSTPEQYSSIAMGFVIALAILGLITWVLIKYSIKLPIAKFFAITTYLLFALSFVLMGKAITALQEADIISISGLAVNIDIVWLGVKSTWEGVIAQLIVVAIFAFYILKGSSKK</sequence>
<evidence type="ECO:0000256" key="3">
    <source>
        <dbReference type="ARBA" id="ARBA00022617"/>
    </source>
</evidence>
<evidence type="ECO:0000256" key="2">
    <source>
        <dbReference type="ARBA" id="ARBA00008333"/>
    </source>
</evidence>
<gene>
    <name evidence="12" type="primary">efeU</name>
    <name evidence="12" type="ORF">PTRA_b0708</name>
</gene>
<evidence type="ECO:0000259" key="11">
    <source>
        <dbReference type="PROSITE" id="PS51007"/>
    </source>
</evidence>
<dbReference type="Pfam" id="PF03239">
    <property type="entry name" value="FTR1"/>
    <property type="match status" value="1"/>
</dbReference>
<dbReference type="Pfam" id="PF00034">
    <property type="entry name" value="Cytochrom_C"/>
    <property type="match status" value="1"/>
</dbReference>
<feature type="domain" description="Cytochrome c" evidence="11">
    <location>
        <begin position="147"/>
        <end position="234"/>
    </location>
</feature>
<evidence type="ECO:0000256" key="4">
    <source>
        <dbReference type="ARBA" id="ARBA00022692"/>
    </source>
</evidence>
<keyword evidence="7 9" id="KW-0408">Iron</keyword>
<feature type="transmembrane region" description="Helical" evidence="10">
    <location>
        <begin position="430"/>
        <end position="451"/>
    </location>
</feature>
<evidence type="ECO:0000256" key="1">
    <source>
        <dbReference type="ARBA" id="ARBA00004141"/>
    </source>
</evidence>
<comment type="subcellular location">
    <subcellularLocation>
        <location evidence="1">Membrane</location>
        <topology evidence="1">Multi-pass membrane protein</topology>
    </subcellularLocation>
</comment>
<evidence type="ECO:0000313" key="13">
    <source>
        <dbReference type="Proteomes" id="UP000065261"/>
    </source>
</evidence>
<dbReference type="EMBL" id="CP011035">
    <property type="protein sequence ID" value="ALS35143.1"/>
    <property type="molecule type" value="Genomic_DNA"/>
</dbReference>
<dbReference type="KEGG" id="ptn:PTRA_b0708"/>
<keyword evidence="4 10" id="KW-0812">Transmembrane</keyword>
<feature type="transmembrane region" description="Helical" evidence="10">
    <location>
        <begin position="390"/>
        <end position="418"/>
    </location>
</feature>
<dbReference type="Proteomes" id="UP000065261">
    <property type="component" value="Chromosome II"/>
</dbReference>
<accession>A0A0U2WJ71</accession>
<evidence type="ECO:0000256" key="9">
    <source>
        <dbReference type="PROSITE-ProRule" id="PRU00433"/>
    </source>
</evidence>
<evidence type="ECO:0000256" key="7">
    <source>
        <dbReference type="ARBA" id="ARBA00023004"/>
    </source>
</evidence>
<dbReference type="PATRIC" id="fig|1315283.4.peg.3733"/>
<dbReference type="GO" id="GO:0009055">
    <property type="term" value="F:electron transfer activity"/>
    <property type="evidence" value="ECO:0007669"/>
    <property type="project" value="InterPro"/>
</dbReference>
<feature type="transmembrane region" description="Helical" evidence="10">
    <location>
        <begin position="573"/>
        <end position="593"/>
    </location>
</feature>
<dbReference type="InterPro" id="IPR036909">
    <property type="entry name" value="Cyt_c-like_dom_sf"/>
</dbReference>
<dbReference type="AlphaFoldDB" id="A0A0U2WJ71"/>
<evidence type="ECO:0000256" key="6">
    <source>
        <dbReference type="ARBA" id="ARBA00022989"/>
    </source>
</evidence>
<dbReference type="GO" id="GO:0033573">
    <property type="term" value="C:high-affinity iron permease complex"/>
    <property type="evidence" value="ECO:0007669"/>
    <property type="project" value="InterPro"/>
</dbReference>
<dbReference type="Gene3D" id="1.10.760.10">
    <property type="entry name" value="Cytochrome c-like domain"/>
    <property type="match status" value="1"/>
</dbReference>
<dbReference type="PROSITE" id="PS51007">
    <property type="entry name" value="CYTC"/>
    <property type="match status" value="1"/>
</dbReference>
<dbReference type="GO" id="GO:0046872">
    <property type="term" value="F:metal ion binding"/>
    <property type="evidence" value="ECO:0007669"/>
    <property type="project" value="UniProtKB-KW"/>
</dbReference>
<feature type="transmembrane region" description="Helical" evidence="10">
    <location>
        <begin position="463"/>
        <end position="480"/>
    </location>
</feature>
<dbReference type="PANTHER" id="PTHR31632:SF2">
    <property type="entry name" value="PLASMA MEMBRANE IRON PERMEASE"/>
    <property type="match status" value="1"/>
</dbReference>
<feature type="transmembrane region" description="Helical" evidence="10">
    <location>
        <begin position="613"/>
        <end position="640"/>
    </location>
</feature>
<organism evidence="12">
    <name type="scientific">Pseudoalteromonas translucida KMM 520</name>
    <dbReference type="NCBI Taxonomy" id="1315283"/>
    <lineage>
        <taxon>Bacteria</taxon>
        <taxon>Pseudomonadati</taxon>
        <taxon>Pseudomonadota</taxon>
        <taxon>Gammaproteobacteria</taxon>
        <taxon>Alteromonadales</taxon>
        <taxon>Pseudoalteromonadaceae</taxon>
        <taxon>Pseudoalteromonas</taxon>
    </lineage>
</organism>
<proteinExistence type="inferred from homology"/>
<keyword evidence="6 10" id="KW-1133">Transmembrane helix</keyword>
<reference evidence="12 13" key="1">
    <citation type="submission" date="2015-03" db="EMBL/GenBank/DDBJ databases">
        <authorList>
            <person name="Murphy D."/>
        </authorList>
    </citation>
    <scope>NUCLEOTIDE SEQUENCE [LARGE SCALE GENOMIC DNA]</scope>
    <source>
        <strain evidence="12 13">KMM 520</strain>
    </source>
</reference>
<feature type="transmembrane region" description="Helical" evidence="10">
    <location>
        <begin position="539"/>
        <end position="561"/>
    </location>
</feature>
<dbReference type="PANTHER" id="PTHR31632">
    <property type="entry name" value="IRON TRANSPORTER FTH1"/>
    <property type="match status" value="1"/>
</dbReference>
<evidence type="ECO:0000256" key="10">
    <source>
        <dbReference type="SAM" id="Phobius"/>
    </source>
</evidence>
<evidence type="ECO:0000256" key="5">
    <source>
        <dbReference type="ARBA" id="ARBA00022723"/>
    </source>
</evidence>
<keyword evidence="8 10" id="KW-0472">Membrane</keyword>
<evidence type="ECO:0000256" key="8">
    <source>
        <dbReference type="ARBA" id="ARBA00023136"/>
    </source>
</evidence>
<dbReference type="GO" id="GO:0020037">
    <property type="term" value="F:heme binding"/>
    <property type="evidence" value="ECO:0007669"/>
    <property type="project" value="InterPro"/>
</dbReference>